<keyword evidence="4" id="KW-1185">Reference proteome</keyword>
<keyword evidence="2" id="KW-0472">Membrane</keyword>
<reference evidence="3 4" key="1">
    <citation type="submission" date="2020-04" db="EMBL/GenBank/DDBJ databases">
        <title>Genome sequence of Altibacter aquimarinus strain ALE3EI.</title>
        <authorList>
            <person name="Oh H.-M."/>
            <person name="Jang D."/>
        </authorList>
    </citation>
    <scope>NUCLEOTIDE SEQUENCE [LARGE SCALE GENOMIC DNA]</scope>
    <source>
        <strain evidence="3 4">ALE3EI</strain>
    </source>
</reference>
<name>A0A7G8PWA0_9FLAO</name>
<evidence type="ECO:0000313" key="3">
    <source>
        <dbReference type="EMBL" id="QNJ98616.1"/>
    </source>
</evidence>
<proteinExistence type="predicted"/>
<dbReference type="Pfam" id="PF16118">
    <property type="entry name" value="DUF4834"/>
    <property type="match status" value="1"/>
</dbReference>
<dbReference type="InterPro" id="IPR032272">
    <property type="entry name" value="DUF4834"/>
</dbReference>
<evidence type="ECO:0008006" key="5">
    <source>
        <dbReference type="Google" id="ProtNLM"/>
    </source>
</evidence>
<evidence type="ECO:0000256" key="1">
    <source>
        <dbReference type="SAM" id="MobiDB-lite"/>
    </source>
</evidence>
<evidence type="ECO:0000313" key="4">
    <source>
        <dbReference type="Proteomes" id="UP000515514"/>
    </source>
</evidence>
<dbReference type="EMBL" id="CP052909">
    <property type="protein sequence ID" value="QNJ98616.1"/>
    <property type="molecule type" value="Genomic_DNA"/>
</dbReference>
<keyword evidence="2" id="KW-0812">Transmembrane</keyword>
<feature type="transmembrane region" description="Helical" evidence="2">
    <location>
        <begin position="6"/>
        <end position="30"/>
    </location>
</feature>
<evidence type="ECO:0000256" key="2">
    <source>
        <dbReference type="SAM" id="Phobius"/>
    </source>
</evidence>
<dbReference type="KEGG" id="alti:ALE3EI_2069"/>
<keyword evidence="2" id="KW-1133">Transmembrane helix</keyword>
<dbReference type="RefSeq" id="WP_233279955.1">
    <property type="nucleotide sequence ID" value="NZ_CP052909.1"/>
</dbReference>
<sequence>MMTFLKTVLIILLVYYGLKFLIKLLTPYIMRYVSKKMAQKFEKAFGNNPNTSNSHQKEGHVTIDKMPSGGNGSKSKVGEYVDYEEVE</sequence>
<accession>A0A7G8PWA0</accession>
<protein>
    <recommendedName>
        <fullName evidence="5">DUF4834 domain-containing protein</fullName>
    </recommendedName>
</protein>
<organism evidence="3 4">
    <name type="scientific">Constantimarinum furrinae</name>
    <dbReference type="NCBI Taxonomy" id="2562285"/>
    <lineage>
        <taxon>Bacteria</taxon>
        <taxon>Pseudomonadati</taxon>
        <taxon>Bacteroidota</taxon>
        <taxon>Flavobacteriia</taxon>
        <taxon>Flavobacteriales</taxon>
        <taxon>Flavobacteriaceae</taxon>
        <taxon>Altibacter/Constantimarinum group</taxon>
        <taxon>Constantimarinum</taxon>
    </lineage>
</organism>
<dbReference type="Proteomes" id="UP000515514">
    <property type="component" value="Chromosome"/>
</dbReference>
<feature type="region of interest" description="Disordered" evidence="1">
    <location>
        <begin position="46"/>
        <end position="87"/>
    </location>
</feature>
<gene>
    <name evidence="3" type="ORF">ALE3EI_2069</name>
</gene>
<dbReference type="AlphaFoldDB" id="A0A7G8PWA0"/>